<gene>
    <name evidence="2" type="ORF">LA76x_0910</name>
</gene>
<dbReference type="AlphaFoldDB" id="A0A0S2F698"/>
<organism evidence="2 3">
    <name type="scientific">Lysobacter antibioticus</name>
    <dbReference type="NCBI Taxonomy" id="84531"/>
    <lineage>
        <taxon>Bacteria</taxon>
        <taxon>Pseudomonadati</taxon>
        <taxon>Pseudomonadota</taxon>
        <taxon>Gammaproteobacteria</taxon>
        <taxon>Lysobacterales</taxon>
        <taxon>Lysobacteraceae</taxon>
        <taxon>Lysobacter</taxon>
    </lineage>
</organism>
<dbReference type="EMBL" id="CP011129">
    <property type="protein sequence ID" value="ALN79071.1"/>
    <property type="molecule type" value="Genomic_DNA"/>
</dbReference>
<feature type="compositionally biased region" description="Basic and acidic residues" evidence="1">
    <location>
        <begin position="28"/>
        <end position="37"/>
    </location>
</feature>
<reference evidence="2 3" key="1">
    <citation type="journal article" date="2015" name="BMC Genomics">
        <title>Comparative genomics and metabolic profiling of the genus Lysobacter.</title>
        <authorList>
            <person name="de Bruijn I."/>
            <person name="Cheng X."/>
            <person name="de Jager V."/>
            <person name="Exposito R.G."/>
            <person name="Watrous J."/>
            <person name="Patel N."/>
            <person name="Postma J."/>
            <person name="Dorrestein P.C."/>
            <person name="Kobayashi D."/>
            <person name="Raaijmakers J.M."/>
        </authorList>
    </citation>
    <scope>NUCLEOTIDE SEQUENCE [LARGE SCALE GENOMIC DNA]</scope>
    <source>
        <strain evidence="2 3">76</strain>
    </source>
</reference>
<evidence type="ECO:0000313" key="2">
    <source>
        <dbReference type="EMBL" id="ALN79071.1"/>
    </source>
</evidence>
<accession>A0A0S2F698</accession>
<evidence type="ECO:0000313" key="3">
    <source>
        <dbReference type="Proteomes" id="UP000060787"/>
    </source>
</evidence>
<dbReference type="KEGG" id="lab:LA76x_0910"/>
<sequence>MAVEAVEFHGPGILVGESAEKPQAAVADRGESARPRR</sequence>
<keyword evidence="3" id="KW-1185">Reference proteome</keyword>
<protein>
    <submittedName>
        <fullName evidence="2">Uncharacterized protein</fullName>
    </submittedName>
</protein>
<proteinExistence type="predicted"/>
<evidence type="ECO:0000256" key="1">
    <source>
        <dbReference type="SAM" id="MobiDB-lite"/>
    </source>
</evidence>
<name>A0A0S2F698_LYSAN</name>
<dbReference type="Proteomes" id="UP000060787">
    <property type="component" value="Chromosome"/>
</dbReference>
<feature type="region of interest" description="Disordered" evidence="1">
    <location>
        <begin position="1"/>
        <end position="37"/>
    </location>
</feature>